<feature type="transmembrane region" description="Helical" evidence="1">
    <location>
        <begin position="304"/>
        <end position="322"/>
    </location>
</feature>
<feature type="transmembrane region" description="Helical" evidence="1">
    <location>
        <begin position="179"/>
        <end position="200"/>
    </location>
</feature>
<dbReference type="SUPFAM" id="SSF103473">
    <property type="entry name" value="MFS general substrate transporter"/>
    <property type="match status" value="1"/>
</dbReference>
<evidence type="ECO:0000313" key="4">
    <source>
        <dbReference type="Proteomes" id="UP001596328"/>
    </source>
</evidence>
<dbReference type="PROSITE" id="PS50850">
    <property type="entry name" value="MFS"/>
    <property type="match status" value="1"/>
</dbReference>
<evidence type="ECO:0000313" key="3">
    <source>
        <dbReference type="EMBL" id="MFC6722956.1"/>
    </source>
</evidence>
<name>A0ABD5RUN7_9EURY</name>
<accession>A0ABD5RUN7</accession>
<dbReference type="PANTHER" id="PTHR11360:SF284">
    <property type="entry name" value="EG:103B4.3 PROTEIN-RELATED"/>
    <property type="match status" value="1"/>
</dbReference>
<keyword evidence="1" id="KW-0472">Membrane</keyword>
<feature type="transmembrane region" description="Helical" evidence="1">
    <location>
        <begin position="63"/>
        <end position="83"/>
    </location>
</feature>
<dbReference type="InterPro" id="IPR036259">
    <property type="entry name" value="MFS_trans_sf"/>
</dbReference>
<dbReference type="InterPro" id="IPR011701">
    <property type="entry name" value="MFS"/>
</dbReference>
<dbReference type="Pfam" id="PF07690">
    <property type="entry name" value="MFS_1"/>
    <property type="match status" value="1"/>
</dbReference>
<dbReference type="Proteomes" id="UP001596328">
    <property type="component" value="Unassembled WGS sequence"/>
</dbReference>
<feature type="transmembrane region" description="Helical" evidence="1">
    <location>
        <begin position="391"/>
        <end position="410"/>
    </location>
</feature>
<organism evidence="3 4">
    <name type="scientific">Halobium palmae</name>
    <dbReference type="NCBI Taxonomy" id="1776492"/>
    <lineage>
        <taxon>Archaea</taxon>
        <taxon>Methanobacteriati</taxon>
        <taxon>Methanobacteriota</taxon>
        <taxon>Stenosarchaea group</taxon>
        <taxon>Halobacteria</taxon>
        <taxon>Halobacteriales</taxon>
        <taxon>Haloferacaceae</taxon>
        <taxon>Halobium</taxon>
    </lineage>
</organism>
<feature type="transmembrane region" description="Helical" evidence="1">
    <location>
        <begin position="328"/>
        <end position="346"/>
    </location>
</feature>
<protein>
    <submittedName>
        <fullName evidence="3">Nitrate/nitrite transporter</fullName>
    </submittedName>
</protein>
<comment type="caution">
    <text evidence="3">The sequence shown here is derived from an EMBL/GenBank/DDBJ whole genome shotgun (WGS) entry which is preliminary data.</text>
</comment>
<dbReference type="InterPro" id="IPR050327">
    <property type="entry name" value="Proton-linked_MCT"/>
</dbReference>
<reference evidence="3 4" key="1">
    <citation type="journal article" date="2019" name="Int. J. Syst. Evol. Microbiol.">
        <title>The Global Catalogue of Microorganisms (GCM) 10K type strain sequencing project: providing services to taxonomists for standard genome sequencing and annotation.</title>
        <authorList>
            <consortium name="The Broad Institute Genomics Platform"/>
            <consortium name="The Broad Institute Genome Sequencing Center for Infectious Disease"/>
            <person name="Wu L."/>
            <person name="Ma J."/>
        </authorList>
    </citation>
    <scope>NUCLEOTIDE SEQUENCE [LARGE SCALE GENOMIC DNA]</scope>
    <source>
        <strain evidence="3 4">NBRC 111368</strain>
    </source>
</reference>
<keyword evidence="1" id="KW-0812">Transmembrane</keyword>
<dbReference type="InterPro" id="IPR020846">
    <property type="entry name" value="MFS_dom"/>
</dbReference>
<dbReference type="EMBL" id="JBHSWU010000001">
    <property type="protein sequence ID" value="MFC6722956.1"/>
    <property type="molecule type" value="Genomic_DNA"/>
</dbReference>
<evidence type="ECO:0000256" key="1">
    <source>
        <dbReference type="SAM" id="Phobius"/>
    </source>
</evidence>
<keyword evidence="4" id="KW-1185">Reference proteome</keyword>
<feature type="transmembrane region" description="Helical" evidence="1">
    <location>
        <begin position="149"/>
        <end position="173"/>
    </location>
</feature>
<dbReference type="PANTHER" id="PTHR11360">
    <property type="entry name" value="MONOCARBOXYLATE TRANSPORTER"/>
    <property type="match status" value="1"/>
</dbReference>
<sequence length="419" mass="44924">MTGTTEQKVIRHRLTNLDIYYGWFVVLACYLGAFVIFGIAYSFGVFFEPIATEYGLNRAQTSISFSIQTFVKYTVSAAVMGIFAQRYGSRKLFWTGAFCIIAGLSGVVLADSYYTLLLAFSGVLAVGLGTIFIIAYATIPRWFHRRRGLATGITTMGLATGTLAVPPTATYFLQRWDWQIAYLALLAPMTILLLIAVILYTDRPSKLGVDTSDEFPDGYDGNTGGSIGELKSIVKSRSFVLAITGWVFIFFSLYAFLGHIVPFIDDIGLKPWVGASALSIVGATGIIGRAVLGYASDLIGRVRLFGLSGSLMAIPLILLPAVNSWPTVVSLVAVFGLGFAGADALLSPLTAELFGATNIFSVFGLLSASFGIAGLIAPYVAGRVYDIYGEYTYVFVVIGVVGLVGVGLTMRAGQLEDAI</sequence>
<evidence type="ECO:0000259" key="2">
    <source>
        <dbReference type="PROSITE" id="PS50850"/>
    </source>
</evidence>
<proteinExistence type="predicted"/>
<feature type="transmembrane region" description="Helical" evidence="1">
    <location>
        <begin position="358"/>
        <end position="379"/>
    </location>
</feature>
<feature type="transmembrane region" description="Helical" evidence="1">
    <location>
        <begin position="20"/>
        <end position="43"/>
    </location>
</feature>
<feature type="transmembrane region" description="Helical" evidence="1">
    <location>
        <begin position="272"/>
        <end position="292"/>
    </location>
</feature>
<dbReference type="AlphaFoldDB" id="A0ABD5RUN7"/>
<gene>
    <name evidence="3" type="ORF">ACFQE1_00790</name>
</gene>
<feature type="transmembrane region" description="Helical" evidence="1">
    <location>
        <begin position="239"/>
        <end position="260"/>
    </location>
</feature>
<feature type="transmembrane region" description="Helical" evidence="1">
    <location>
        <begin position="92"/>
        <end position="110"/>
    </location>
</feature>
<keyword evidence="1" id="KW-1133">Transmembrane helix</keyword>
<feature type="transmembrane region" description="Helical" evidence="1">
    <location>
        <begin position="116"/>
        <end position="137"/>
    </location>
</feature>
<feature type="domain" description="Major facilitator superfamily (MFS) profile" evidence="2">
    <location>
        <begin position="25"/>
        <end position="417"/>
    </location>
</feature>
<dbReference type="Gene3D" id="1.20.1250.20">
    <property type="entry name" value="MFS general substrate transporter like domains"/>
    <property type="match status" value="2"/>
</dbReference>